<keyword evidence="2" id="KW-1003">Cell membrane</keyword>
<dbReference type="EMBL" id="NOKA02000058">
    <property type="protein sequence ID" value="RDY29896.1"/>
    <property type="molecule type" value="Genomic_DNA"/>
</dbReference>
<evidence type="ECO:0000256" key="6">
    <source>
        <dbReference type="ARBA" id="ARBA00023136"/>
    </source>
</evidence>
<protein>
    <submittedName>
        <fullName evidence="14">Methyl-accepting chemotaxis protein</fullName>
    </submittedName>
    <submittedName>
        <fullName evidence="13">Methyl-accepting chemotaxis sensory transducer with Cache sensor</fullName>
    </submittedName>
</protein>
<dbReference type="Pfam" id="PF02743">
    <property type="entry name" value="dCache_1"/>
    <property type="match status" value="1"/>
</dbReference>
<evidence type="ECO:0000256" key="9">
    <source>
        <dbReference type="PROSITE-ProRule" id="PRU00284"/>
    </source>
</evidence>
<evidence type="ECO:0000259" key="12">
    <source>
        <dbReference type="PROSITE" id="PS50885"/>
    </source>
</evidence>
<evidence type="ECO:0000313" key="15">
    <source>
        <dbReference type="Proteomes" id="UP000216411"/>
    </source>
</evidence>
<feature type="transmembrane region" description="Helical" evidence="10">
    <location>
        <begin position="6"/>
        <end position="26"/>
    </location>
</feature>
<dbReference type="CDD" id="cd06225">
    <property type="entry name" value="HAMP"/>
    <property type="match status" value="1"/>
</dbReference>
<comment type="similarity">
    <text evidence="8">Belongs to the methyl-accepting chemotaxis (MCP) protein family.</text>
</comment>
<dbReference type="PROSITE" id="PS50885">
    <property type="entry name" value="HAMP"/>
    <property type="match status" value="1"/>
</dbReference>
<feature type="domain" description="Methyl-accepting transducer" evidence="11">
    <location>
        <begin position="372"/>
        <end position="629"/>
    </location>
</feature>
<dbReference type="SUPFAM" id="SSF103190">
    <property type="entry name" value="Sensory domain-like"/>
    <property type="match status" value="1"/>
</dbReference>
<dbReference type="RefSeq" id="WP_110291648.1">
    <property type="nucleotide sequence ID" value="NZ_NOKA02000058.1"/>
</dbReference>
<evidence type="ECO:0000256" key="1">
    <source>
        <dbReference type="ARBA" id="ARBA00004651"/>
    </source>
</evidence>
<evidence type="ECO:0000313" key="16">
    <source>
        <dbReference type="Proteomes" id="UP000247523"/>
    </source>
</evidence>
<evidence type="ECO:0000256" key="3">
    <source>
        <dbReference type="ARBA" id="ARBA00022500"/>
    </source>
</evidence>
<reference evidence="14" key="3">
    <citation type="submission" date="2018-07" db="EMBL/GenBank/DDBJ databases">
        <authorList>
            <person name="Quirk P.G."/>
            <person name="Krulwich T.A."/>
        </authorList>
    </citation>
    <scope>NUCLEOTIDE SEQUENCE</scope>
    <source>
        <strain evidence="14">CCRI-19302</strain>
    </source>
</reference>
<dbReference type="PROSITE" id="PS50111">
    <property type="entry name" value="CHEMOTAXIS_TRANSDUC_2"/>
    <property type="match status" value="1"/>
</dbReference>
<dbReference type="Proteomes" id="UP000247523">
    <property type="component" value="Unassembled WGS sequence"/>
</dbReference>
<dbReference type="EMBL" id="QICS01000011">
    <property type="protein sequence ID" value="PXV86808.1"/>
    <property type="molecule type" value="Genomic_DNA"/>
</dbReference>
<gene>
    <name evidence="13" type="ORF">C8E03_1117</name>
    <name evidence="14" type="ORF">CG710_017505</name>
</gene>
<dbReference type="SMART" id="SM00304">
    <property type="entry name" value="HAMP"/>
    <property type="match status" value="1"/>
</dbReference>
<evidence type="ECO:0000256" key="10">
    <source>
        <dbReference type="SAM" id="Phobius"/>
    </source>
</evidence>
<dbReference type="Gene3D" id="3.30.450.20">
    <property type="entry name" value="PAS domain"/>
    <property type="match status" value="2"/>
</dbReference>
<dbReference type="Pfam" id="PF00672">
    <property type="entry name" value="HAMP"/>
    <property type="match status" value="1"/>
</dbReference>
<evidence type="ECO:0000256" key="7">
    <source>
        <dbReference type="ARBA" id="ARBA00023224"/>
    </source>
</evidence>
<organism evidence="13 16">
    <name type="scientific">Lachnotalea glycerini</name>
    <dbReference type="NCBI Taxonomy" id="1763509"/>
    <lineage>
        <taxon>Bacteria</taxon>
        <taxon>Bacillati</taxon>
        <taxon>Bacillota</taxon>
        <taxon>Clostridia</taxon>
        <taxon>Lachnospirales</taxon>
        <taxon>Lachnospiraceae</taxon>
        <taxon>Lachnotalea</taxon>
    </lineage>
</organism>
<evidence type="ECO:0000256" key="4">
    <source>
        <dbReference type="ARBA" id="ARBA00022692"/>
    </source>
</evidence>
<evidence type="ECO:0000313" key="13">
    <source>
        <dbReference type="EMBL" id="PXV86808.1"/>
    </source>
</evidence>
<reference evidence="13 16" key="2">
    <citation type="submission" date="2018-05" db="EMBL/GenBank/DDBJ databases">
        <title>Genomic Encyclopedia of Type Strains, Phase IV (KMG-IV): sequencing the most valuable type-strain genomes for metagenomic binning, comparative biology and taxonomic classification.</title>
        <authorList>
            <person name="Goeker M."/>
        </authorList>
    </citation>
    <scope>NUCLEOTIDE SEQUENCE [LARGE SCALE GENOMIC DNA]</scope>
    <source>
        <strain evidence="13 16">DSM 28816</strain>
    </source>
</reference>
<comment type="caution">
    <text evidence="13">The sequence shown here is derived from an EMBL/GenBank/DDBJ whole genome shotgun (WGS) entry which is preliminary data.</text>
</comment>
<dbReference type="Pfam" id="PF00015">
    <property type="entry name" value="MCPsignal"/>
    <property type="match status" value="1"/>
</dbReference>
<dbReference type="Gene3D" id="1.10.8.500">
    <property type="entry name" value="HAMP domain in histidine kinase"/>
    <property type="match status" value="1"/>
</dbReference>
<keyword evidence="5 10" id="KW-1133">Transmembrane helix</keyword>
<reference evidence="14 15" key="1">
    <citation type="journal article" date="2017" name="Genome Announc.">
        <title>Draft Genome Sequence of a Sporulating and Motile Strain of Lachnotalea glycerini Isolated from Water in Quebec City, Canada.</title>
        <authorList>
            <person name="Maheux A.F."/>
            <person name="Boudreau D.K."/>
            <person name="Berube E."/>
            <person name="Boissinot M."/>
            <person name="Raymond F."/>
            <person name="Brodeur S."/>
            <person name="Corbeil J."/>
            <person name="Isabel S."/>
            <person name="Omar R.F."/>
            <person name="Bergeron M.G."/>
        </authorList>
    </citation>
    <scope>NUCLEOTIDE SEQUENCE [LARGE SCALE GENOMIC DNA]</scope>
    <source>
        <strain evidence="14 15">CCRI-19302</strain>
    </source>
</reference>
<evidence type="ECO:0000256" key="8">
    <source>
        <dbReference type="ARBA" id="ARBA00029447"/>
    </source>
</evidence>
<dbReference type="SMART" id="SM00283">
    <property type="entry name" value="MA"/>
    <property type="match status" value="1"/>
</dbReference>
<dbReference type="GO" id="GO:0005886">
    <property type="term" value="C:plasma membrane"/>
    <property type="evidence" value="ECO:0007669"/>
    <property type="project" value="UniProtKB-SubCell"/>
</dbReference>
<keyword evidence="15" id="KW-1185">Reference proteome</keyword>
<proteinExistence type="inferred from homology"/>
<dbReference type="CDD" id="cd12912">
    <property type="entry name" value="PDC2_MCP_like"/>
    <property type="match status" value="1"/>
</dbReference>
<accession>A0A318END4</accession>
<dbReference type="GO" id="GO:0007165">
    <property type="term" value="P:signal transduction"/>
    <property type="evidence" value="ECO:0007669"/>
    <property type="project" value="UniProtKB-KW"/>
</dbReference>
<dbReference type="Proteomes" id="UP000216411">
    <property type="component" value="Unassembled WGS sequence"/>
</dbReference>
<dbReference type="PANTHER" id="PTHR32089">
    <property type="entry name" value="METHYL-ACCEPTING CHEMOTAXIS PROTEIN MCPB"/>
    <property type="match status" value="1"/>
</dbReference>
<evidence type="ECO:0000313" key="14">
    <source>
        <dbReference type="EMBL" id="RDY29896.1"/>
    </source>
</evidence>
<name>A0A318END4_9FIRM</name>
<feature type="transmembrane region" description="Helical" evidence="10">
    <location>
        <begin position="281"/>
        <end position="303"/>
    </location>
</feature>
<keyword evidence="6 10" id="KW-0472">Membrane</keyword>
<dbReference type="OrthoDB" id="9760371at2"/>
<comment type="subcellular location">
    <subcellularLocation>
        <location evidence="1">Cell membrane</location>
        <topology evidence="1">Multi-pass membrane protein</topology>
    </subcellularLocation>
</comment>
<dbReference type="Gene3D" id="1.10.287.950">
    <property type="entry name" value="Methyl-accepting chemotaxis protein"/>
    <property type="match status" value="1"/>
</dbReference>
<evidence type="ECO:0000259" key="11">
    <source>
        <dbReference type="PROSITE" id="PS50111"/>
    </source>
</evidence>
<keyword evidence="4 10" id="KW-0812">Transmembrane</keyword>
<dbReference type="CDD" id="cd18773">
    <property type="entry name" value="PDC1_HK_sensor"/>
    <property type="match status" value="1"/>
</dbReference>
<evidence type="ECO:0000256" key="5">
    <source>
        <dbReference type="ARBA" id="ARBA00022989"/>
    </source>
</evidence>
<dbReference type="AlphaFoldDB" id="A0A318END4"/>
<dbReference type="GO" id="GO:0006935">
    <property type="term" value="P:chemotaxis"/>
    <property type="evidence" value="ECO:0007669"/>
    <property type="project" value="UniProtKB-KW"/>
</dbReference>
<dbReference type="SUPFAM" id="SSF58104">
    <property type="entry name" value="Methyl-accepting chemotaxis protein (MCP) signaling domain"/>
    <property type="match status" value="1"/>
</dbReference>
<keyword evidence="3" id="KW-0145">Chemotaxis</keyword>
<sequence>MKLRTLLVISFTSIIFTAVAVLAIYADHSMQKQTSAKIETELTAKTTHLEDYIYGWLMGKAQVGDSVAALMKEGIKNNVTPEYLNQVLQTADNKGVVSDLYVGTVDGKMIDGSLWDVPADYDPRERPWYQAAEDSDGLVFTDAYIDLTTSQLVVSIATPIRSDSSTLQGVLSMDLLLDTITQQVNSETIGETGYAFMLDPNGVILAHPEQSLLNTNISDIEDMKDISSKMLSTDSGYESYTYNNEKRIMVYQKMPETSWIVGVSITEDEVYKELITMRVSFAIILLVLLSIIVAIAVIVSNILAKPIKEMTIGARQVAKGNLSVQIKNKGAKEIRELGEAFNNMSSNIRKLVMEINNAAKMVDHSSGEVNKLIGNTKYITGEISKTTNELARGAMEQSQSVTVGADMVAGITQAINRIMLNSMQSNDMIKQVDQSVHDGIHVIDNQAALMQCNKESTNKVGEAISQLEEKSQVIRQIAEVIGDIANQTNLLSLNAAIEAARAGENGKGFAVVADEVRKLAEQSAKFSGEIGVLLQGIQEKTLQSVKEVSDVRQIVADQEVSIQETRKLYLDIEQKVNEVVNRTLHITDETRQIQIQSEKVTQSISEVAAVTQESAAATEEVASSAEEQNNYVMKINDEVEILVNEANVLLEAIKQFDI</sequence>
<keyword evidence="7 9" id="KW-0807">Transducer</keyword>
<dbReference type="PANTHER" id="PTHR32089:SF112">
    <property type="entry name" value="LYSOZYME-LIKE PROTEIN-RELATED"/>
    <property type="match status" value="1"/>
</dbReference>
<evidence type="ECO:0000256" key="2">
    <source>
        <dbReference type="ARBA" id="ARBA00022475"/>
    </source>
</evidence>
<dbReference type="InterPro" id="IPR004089">
    <property type="entry name" value="MCPsignal_dom"/>
</dbReference>
<dbReference type="InterPro" id="IPR033479">
    <property type="entry name" value="dCache_1"/>
</dbReference>
<feature type="domain" description="HAMP" evidence="12">
    <location>
        <begin position="301"/>
        <end position="353"/>
    </location>
</feature>
<dbReference type="InterPro" id="IPR003660">
    <property type="entry name" value="HAMP_dom"/>
</dbReference>
<dbReference type="InterPro" id="IPR029151">
    <property type="entry name" value="Sensor-like_sf"/>
</dbReference>